<evidence type="ECO:0000313" key="2">
    <source>
        <dbReference type="Proteomes" id="UP000186955"/>
    </source>
</evidence>
<sequence length="87" mass="9790">MPAMIITIQIHNTSRINVPFEKALRGPIGRLEWNFNEPTPENSADFPVQWCFWYSLKVQPCTVGECGLMGGAADIRVGNERAVRIMV</sequence>
<dbReference type="AlphaFoldDB" id="A0A1Q5UMC2"/>
<evidence type="ECO:0000313" key="1">
    <source>
        <dbReference type="EMBL" id="OKP13648.1"/>
    </source>
</evidence>
<gene>
    <name evidence="1" type="ORF">PENSUB_839</name>
</gene>
<name>A0A1Q5UMC2_9EURO</name>
<dbReference type="EMBL" id="MNBE01000128">
    <property type="protein sequence ID" value="OKP13648.1"/>
    <property type="molecule type" value="Genomic_DNA"/>
</dbReference>
<comment type="caution">
    <text evidence="1">The sequence shown here is derived from an EMBL/GenBank/DDBJ whole genome shotgun (WGS) entry which is preliminary data.</text>
</comment>
<dbReference type="Proteomes" id="UP000186955">
    <property type="component" value="Unassembled WGS sequence"/>
</dbReference>
<organism evidence="1 2">
    <name type="scientific">Penicillium subrubescens</name>
    <dbReference type="NCBI Taxonomy" id="1316194"/>
    <lineage>
        <taxon>Eukaryota</taxon>
        <taxon>Fungi</taxon>
        <taxon>Dikarya</taxon>
        <taxon>Ascomycota</taxon>
        <taxon>Pezizomycotina</taxon>
        <taxon>Eurotiomycetes</taxon>
        <taxon>Eurotiomycetidae</taxon>
        <taxon>Eurotiales</taxon>
        <taxon>Aspergillaceae</taxon>
        <taxon>Penicillium</taxon>
    </lineage>
</organism>
<reference evidence="1 2" key="1">
    <citation type="submission" date="2016-10" db="EMBL/GenBank/DDBJ databases">
        <title>Genome sequence of the ascomycete fungus Penicillium subrubescens.</title>
        <authorList>
            <person name="De Vries R.P."/>
            <person name="Peng M."/>
            <person name="Dilokpimol A."/>
            <person name="Hilden K."/>
            <person name="Makela M.R."/>
            <person name="Grigoriev I."/>
            <person name="Riley R."/>
            <person name="Granchi Z."/>
        </authorList>
    </citation>
    <scope>NUCLEOTIDE SEQUENCE [LARGE SCALE GENOMIC DNA]</scope>
    <source>
        <strain evidence="1 2">CBS 132785</strain>
    </source>
</reference>
<accession>A0A1Q5UMC2</accession>
<keyword evidence="2" id="KW-1185">Reference proteome</keyword>
<proteinExistence type="predicted"/>
<protein>
    <submittedName>
        <fullName evidence="1">Uncharacterized protein</fullName>
    </submittedName>
</protein>